<evidence type="ECO:0000313" key="3">
    <source>
        <dbReference type="Proteomes" id="UP000593566"/>
    </source>
</evidence>
<keyword evidence="3" id="KW-1185">Reference proteome</keyword>
<dbReference type="Proteomes" id="UP000593566">
    <property type="component" value="Unassembled WGS sequence"/>
</dbReference>
<reference evidence="2 3" key="1">
    <citation type="journal article" date="2020" name="Genomics">
        <title>Complete, high-quality genomes from long-read metagenomic sequencing of two wolf lichen thalli reveals enigmatic genome architecture.</title>
        <authorList>
            <person name="McKenzie S.K."/>
            <person name="Walston R.F."/>
            <person name="Allen J.L."/>
        </authorList>
    </citation>
    <scope>NUCLEOTIDE SEQUENCE [LARGE SCALE GENOMIC DNA]</scope>
    <source>
        <strain evidence="2">WasteWater1</strain>
    </source>
</reference>
<evidence type="ECO:0000256" key="1">
    <source>
        <dbReference type="SAM" id="MobiDB-lite"/>
    </source>
</evidence>
<feature type="compositionally biased region" description="Polar residues" evidence="1">
    <location>
        <begin position="101"/>
        <end position="119"/>
    </location>
</feature>
<accession>A0A8H6C9C7</accession>
<dbReference type="RefSeq" id="XP_037148431.1">
    <property type="nucleotide sequence ID" value="XM_037296449.1"/>
</dbReference>
<dbReference type="GeneID" id="59333946"/>
<proteinExistence type="predicted"/>
<comment type="caution">
    <text evidence="2">The sequence shown here is derived from an EMBL/GenBank/DDBJ whole genome shotgun (WGS) entry which is preliminary data.</text>
</comment>
<dbReference type="EMBL" id="JACCJB010000021">
    <property type="protein sequence ID" value="KAF6218996.1"/>
    <property type="molecule type" value="Genomic_DNA"/>
</dbReference>
<evidence type="ECO:0000313" key="2">
    <source>
        <dbReference type="EMBL" id="KAF6218996.1"/>
    </source>
</evidence>
<feature type="region of interest" description="Disordered" evidence="1">
    <location>
        <begin position="93"/>
        <end position="125"/>
    </location>
</feature>
<organism evidence="2 3">
    <name type="scientific">Letharia lupina</name>
    <dbReference type="NCBI Taxonomy" id="560253"/>
    <lineage>
        <taxon>Eukaryota</taxon>
        <taxon>Fungi</taxon>
        <taxon>Dikarya</taxon>
        <taxon>Ascomycota</taxon>
        <taxon>Pezizomycotina</taxon>
        <taxon>Lecanoromycetes</taxon>
        <taxon>OSLEUM clade</taxon>
        <taxon>Lecanoromycetidae</taxon>
        <taxon>Lecanorales</taxon>
        <taxon>Lecanorineae</taxon>
        <taxon>Parmeliaceae</taxon>
        <taxon>Letharia</taxon>
    </lineage>
</organism>
<gene>
    <name evidence="2" type="ORF">HO133_005540</name>
</gene>
<sequence length="261" mass="29277">MGQKTVVWRCDSDYVAGAEYLDDGWDLGGKTRERLSAAEKAHVNNFVHSLAKEDRREQVNFMKQLEVGDSLDRDREDQDIACFIEIHSVLDKTSLPRPPQDHTSWTQQQPSQNPTMQPRQNPPKRHQNETMYVFHTLNLQHLNRHHQPLLVPPHAIPKARIAQILSSPTAQNIQVETETLLLIFLRNIRLDRPRAVVILKRPEAADFKPPGAPAATDSAGRRLESHAFARLDKGPGIVAGVAVWVLADDVVEVEGVKPGSG</sequence>
<name>A0A8H6C9C7_9LECA</name>
<protein>
    <submittedName>
        <fullName evidence="2">Uncharacterized protein</fullName>
    </submittedName>
</protein>
<dbReference type="AlphaFoldDB" id="A0A8H6C9C7"/>